<proteinExistence type="predicted"/>
<organism evidence="2 3">
    <name type="scientific">Parelaphostrongylus tenuis</name>
    <name type="common">Meningeal worm</name>
    <dbReference type="NCBI Taxonomy" id="148309"/>
    <lineage>
        <taxon>Eukaryota</taxon>
        <taxon>Metazoa</taxon>
        <taxon>Ecdysozoa</taxon>
        <taxon>Nematoda</taxon>
        <taxon>Chromadorea</taxon>
        <taxon>Rhabditida</taxon>
        <taxon>Rhabditina</taxon>
        <taxon>Rhabditomorpha</taxon>
        <taxon>Strongyloidea</taxon>
        <taxon>Metastrongylidae</taxon>
        <taxon>Parelaphostrongylus</taxon>
    </lineage>
</organism>
<dbReference type="InterPro" id="IPR013783">
    <property type="entry name" value="Ig-like_fold"/>
</dbReference>
<feature type="domain" description="Fibronectin type-III" evidence="1">
    <location>
        <begin position="9"/>
        <end position="68"/>
    </location>
</feature>
<evidence type="ECO:0000259" key="1">
    <source>
        <dbReference type="PROSITE" id="PS50853"/>
    </source>
</evidence>
<keyword evidence="3" id="KW-1185">Reference proteome</keyword>
<protein>
    <submittedName>
        <fullName evidence="2">Protein sidekick</fullName>
    </submittedName>
</protein>
<dbReference type="PROSITE" id="PS50853">
    <property type="entry name" value="FN3"/>
    <property type="match status" value="1"/>
</dbReference>
<dbReference type="Proteomes" id="UP001196413">
    <property type="component" value="Unassembled WGS sequence"/>
</dbReference>
<accession>A0AAD5R362</accession>
<dbReference type="AlphaFoldDB" id="A0AAD5R362"/>
<gene>
    <name evidence="2" type="primary">RIG4</name>
    <name evidence="2" type="ORF">KIN20_029399</name>
</gene>
<dbReference type="SUPFAM" id="SSF49265">
    <property type="entry name" value="Fibronectin type III"/>
    <property type="match status" value="1"/>
</dbReference>
<dbReference type="EMBL" id="JAHQIW010006138">
    <property type="protein sequence ID" value="KAJ1368294.1"/>
    <property type="molecule type" value="Genomic_DNA"/>
</dbReference>
<feature type="non-terminal residue" evidence="2">
    <location>
        <position position="68"/>
    </location>
</feature>
<dbReference type="InterPro" id="IPR003961">
    <property type="entry name" value="FN3_dom"/>
</dbReference>
<dbReference type="Pfam" id="PF00041">
    <property type="entry name" value="fn3"/>
    <property type="match status" value="1"/>
</dbReference>
<dbReference type="InterPro" id="IPR036116">
    <property type="entry name" value="FN3_sf"/>
</dbReference>
<comment type="caution">
    <text evidence="2">The sequence shown here is derived from an EMBL/GenBank/DDBJ whole genome shotgun (WGS) entry which is preliminary data.</text>
</comment>
<evidence type="ECO:0000313" key="3">
    <source>
        <dbReference type="Proteomes" id="UP001196413"/>
    </source>
</evidence>
<name>A0AAD5R362_PARTN</name>
<sequence length="68" mass="7641">MPQQPPAAAPRNVAASARSATSIIVQWQQPQEEQWSGDILGYIVRYRLAGYTLPWIEKNVTTKDARNT</sequence>
<evidence type="ECO:0000313" key="2">
    <source>
        <dbReference type="EMBL" id="KAJ1368294.1"/>
    </source>
</evidence>
<reference evidence="2" key="1">
    <citation type="submission" date="2021-06" db="EMBL/GenBank/DDBJ databases">
        <title>Parelaphostrongylus tenuis whole genome reference sequence.</title>
        <authorList>
            <person name="Garwood T.J."/>
            <person name="Larsen P.A."/>
            <person name="Fountain-Jones N.M."/>
            <person name="Garbe J.R."/>
            <person name="Macchietto M.G."/>
            <person name="Kania S.A."/>
            <person name="Gerhold R.W."/>
            <person name="Richards J.E."/>
            <person name="Wolf T.M."/>
        </authorList>
    </citation>
    <scope>NUCLEOTIDE SEQUENCE</scope>
    <source>
        <strain evidence="2">MNPRO001-30</strain>
        <tissue evidence="2">Meninges</tissue>
    </source>
</reference>
<dbReference type="Gene3D" id="2.60.40.10">
    <property type="entry name" value="Immunoglobulins"/>
    <property type="match status" value="1"/>
</dbReference>